<reference evidence="2 3" key="1">
    <citation type="submission" date="2020-08" db="EMBL/GenBank/DDBJ databases">
        <title>A Genomic Blueprint of the Chicken Gut Microbiome.</title>
        <authorList>
            <person name="Gilroy R."/>
            <person name="Ravi A."/>
            <person name="Getino M."/>
            <person name="Pursley I."/>
            <person name="Horton D.L."/>
            <person name="Alikhan N.-F."/>
            <person name="Baker D."/>
            <person name="Gharbi K."/>
            <person name="Hall N."/>
            <person name="Watson M."/>
            <person name="Adriaenssens E.M."/>
            <person name="Foster-Nyarko E."/>
            <person name="Jarju S."/>
            <person name="Secka A."/>
            <person name="Antonio M."/>
            <person name="Oren A."/>
            <person name="Chaudhuri R."/>
            <person name="La Ragione R.M."/>
            <person name="Hildebrand F."/>
            <person name="Pallen M.J."/>
        </authorList>
    </citation>
    <scope>NUCLEOTIDE SEQUENCE [LARGE SCALE GENOMIC DNA]</scope>
    <source>
        <strain evidence="2 3">Sa2CUA2</strain>
    </source>
</reference>
<dbReference type="EMBL" id="JACSQG010000003">
    <property type="protein sequence ID" value="MBD7977246.1"/>
    <property type="molecule type" value="Genomic_DNA"/>
</dbReference>
<protein>
    <submittedName>
        <fullName evidence="2">Uncharacterized protein</fullName>
    </submittedName>
</protein>
<feature type="compositionally biased region" description="Basic and acidic residues" evidence="1">
    <location>
        <begin position="25"/>
        <end position="35"/>
    </location>
</feature>
<name>A0ABR8TNB8_9PSED</name>
<sequence>MTIHPDIPQPDPIVYDTPSDYGHSPSHEPMDESHPCEPGSGKVKPSEEPLNS</sequence>
<gene>
    <name evidence="2" type="ORF">H9642_08580</name>
</gene>
<feature type="region of interest" description="Disordered" evidence="1">
    <location>
        <begin position="1"/>
        <end position="52"/>
    </location>
</feature>
<evidence type="ECO:0000313" key="2">
    <source>
        <dbReference type="EMBL" id="MBD7977246.1"/>
    </source>
</evidence>
<keyword evidence="3" id="KW-1185">Reference proteome</keyword>
<accession>A0ABR8TNB8</accession>
<organism evidence="2 3">
    <name type="scientific">Serpens gallinarum</name>
    <dbReference type="NCBI Taxonomy" id="2763075"/>
    <lineage>
        <taxon>Bacteria</taxon>
        <taxon>Pseudomonadati</taxon>
        <taxon>Pseudomonadota</taxon>
        <taxon>Gammaproteobacteria</taxon>
        <taxon>Pseudomonadales</taxon>
        <taxon>Pseudomonadaceae</taxon>
        <taxon>Pseudomonas</taxon>
    </lineage>
</organism>
<dbReference type="Proteomes" id="UP000611945">
    <property type="component" value="Unassembled WGS sequence"/>
</dbReference>
<proteinExistence type="predicted"/>
<evidence type="ECO:0000256" key="1">
    <source>
        <dbReference type="SAM" id="MobiDB-lite"/>
    </source>
</evidence>
<dbReference type="RefSeq" id="WP_251836014.1">
    <property type="nucleotide sequence ID" value="NZ_JACSQG010000003.1"/>
</dbReference>
<comment type="caution">
    <text evidence="2">The sequence shown here is derived from an EMBL/GenBank/DDBJ whole genome shotgun (WGS) entry which is preliminary data.</text>
</comment>
<evidence type="ECO:0000313" key="3">
    <source>
        <dbReference type="Proteomes" id="UP000611945"/>
    </source>
</evidence>